<sequence length="82" mass="9234">MNNEEKEKRKHGSKLYTGKAIAVLELHAFETIVILSLVAMGTAAIFPYSLQKGNVYINIGNSLKPTILHHTVVYTEELHNKR</sequence>
<feature type="transmembrane region" description="Helical" evidence="1">
    <location>
        <begin position="21"/>
        <end position="46"/>
    </location>
</feature>
<evidence type="ECO:0000313" key="2">
    <source>
        <dbReference type="EMBL" id="KRX33286.1"/>
    </source>
</evidence>
<dbReference type="AlphaFoldDB" id="A0A0V0T2W4"/>
<dbReference type="EMBL" id="JYDJ01000837">
    <property type="protein sequence ID" value="KRX33318.1"/>
    <property type="molecule type" value="Genomic_DNA"/>
</dbReference>
<comment type="caution">
    <text evidence="3">The sequence shown here is derived from an EMBL/GenBank/DDBJ whole genome shotgun (WGS) entry which is preliminary data.</text>
</comment>
<evidence type="ECO:0000256" key="1">
    <source>
        <dbReference type="SAM" id="Phobius"/>
    </source>
</evidence>
<name>A0A0V0T2W4_9BILA</name>
<organism evidence="3 4">
    <name type="scientific">Trichinella murrelli</name>
    <dbReference type="NCBI Taxonomy" id="144512"/>
    <lineage>
        <taxon>Eukaryota</taxon>
        <taxon>Metazoa</taxon>
        <taxon>Ecdysozoa</taxon>
        <taxon>Nematoda</taxon>
        <taxon>Enoplea</taxon>
        <taxon>Dorylaimia</taxon>
        <taxon>Trichinellida</taxon>
        <taxon>Trichinellidae</taxon>
        <taxon>Trichinella</taxon>
    </lineage>
</organism>
<dbReference type="Proteomes" id="UP000055048">
    <property type="component" value="Unassembled WGS sequence"/>
</dbReference>
<dbReference type="EMBL" id="JYDJ01000847">
    <property type="protein sequence ID" value="KRX33286.1"/>
    <property type="molecule type" value="Genomic_DNA"/>
</dbReference>
<gene>
    <name evidence="3" type="ORF">T05_14426</name>
    <name evidence="2" type="ORF">T05_7191</name>
</gene>
<keyword evidence="4" id="KW-1185">Reference proteome</keyword>
<keyword evidence="1" id="KW-1133">Transmembrane helix</keyword>
<dbReference type="OrthoDB" id="5927646at2759"/>
<evidence type="ECO:0000313" key="4">
    <source>
        <dbReference type="Proteomes" id="UP000055048"/>
    </source>
</evidence>
<evidence type="ECO:0000313" key="3">
    <source>
        <dbReference type="EMBL" id="KRX33318.1"/>
    </source>
</evidence>
<keyword evidence="1" id="KW-0472">Membrane</keyword>
<accession>A0A0V0T2W4</accession>
<proteinExistence type="predicted"/>
<keyword evidence="1" id="KW-0812">Transmembrane</keyword>
<reference evidence="3 4" key="1">
    <citation type="submission" date="2015-01" db="EMBL/GenBank/DDBJ databases">
        <title>Evolution of Trichinella species and genotypes.</title>
        <authorList>
            <person name="Korhonen P.K."/>
            <person name="Edoardo P."/>
            <person name="Giuseppe L.R."/>
            <person name="Gasser R.B."/>
        </authorList>
    </citation>
    <scope>NUCLEOTIDE SEQUENCE [LARGE SCALE GENOMIC DNA]</scope>
    <source>
        <strain evidence="3">ISS417</strain>
    </source>
</reference>
<protein>
    <submittedName>
        <fullName evidence="3">Uncharacterized protein</fullName>
    </submittedName>
</protein>